<dbReference type="SUPFAM" id="SSF56214">
    <property type="entry name" value="4'-phosphopantetheinyl transferase"/>
    <property type="match status" value="2"/>
</dbReference>
<dbReference type="Pfam" id="PF01648">
    <property type="entry name" value="ACPS"/>
    <property type="match status" value="1"/>
</dbReference>
<evidence type="ECO:0000259" key="4">
    <source>
        <dbReference type="Pfam" id="PF22624"/>
    </source>
</evidence>
<comment type="similarity">
    <text evidence="1">Belongs to the P-Pant transferase superfamily. Gsp/Sfp/HetI/AcpT family.</text>
</comment>
<keyword evidence="2 5" id="KW-0808">Transferase</keyword>
<dbReference type="InterPro" id="IPR008278">
    <property type="entry name" value="4-PPantetheinyl_Trfase_dom"/>
</dbReference>
<dbReference type="PANTHER" id="PTHR12215:SF10">
    <property type="entry name" value="L-AMINOADIPATE-SEMIALDEHYDE DEHYDROGENASE-PHOSPHOPANTETHEINYL TRANSFERASE"/>
    <property type="match status" value="1"/>
</dbReference>
<dbReference type="AlphaFoldDB" id="A0A1H6XW36"/>
<dbReference type="GO" id="GO:0000287">
    <property type="term" value="F:magnesium ion binding"/>
    <property type="evidence" value="ECO:0007669"/>
    <property type="project" value="InterPro"/>
</dbReference>
<dbReference type="OrthoDB" id="9808281at2"/>
<keyword evidence="6" id="KW-1185">Reference proteome</keyword>
<dbReference type="GO" id="GO:0019878">
    <property type="term" value="P:lysine biosynthetic process via aminoadipic acid"/>
    <property type="evidence" value="ECO:0007669"/>
    <property type="project" value="TreeGrafter"/>
</dbReference>
<evidence type="ECO:0000313" key="5">
    <source>
        <dbReference type="EMBL" id="SEJ31834.1"/>
    </source>
</evidence>
<dbReference type="InterPro" id="IPR037143">
    <property type="entry name" value="4-PPantetheinyl_Trfase_dom_sf"/>
</dbReference>
<dbReference type="RefSeq" id="WP_090865870.1">
    <property type="nucleotide sequence ID" value="NZ_FNYE01000009.1"/>
</dbReference>
<dbReference type="PANTHER" id="PTHR12215">
    <property type="entry name" value="PHOSPHOPANTETHEINE TRANSFERASE"/>
    <property type="match status" value="1"/>
</dbReference>
<evidence type="ECO:0000256" key="1">
    <source>
        <dbReference type="ARBA" id="ARBA00010990"/>
    </source>
</evidence>
<evidence type="ECO:0000313" key="6">
    <source>
        <dbReference type="Proteomes" id="UP000198866"/>
    </source>
</evidence>
<reference evidence="6" key="1">
    <citation type="submission" date="2016-10" db="EMBL/GenBank/DDBJ databases">
        <authorList>
            <person name="Varghese N."/>
            <person name="Submissions S."/>
        </authorList>
    </citation>
    <scope>NUCLEOTIDE SEQUENCE [LARGE SCALE GENOMIC DNA]</scope>
    <source>
        <strain evidence="6">LMG 26031</strain>
    </source>
</reference>
<dbReference type="Gene3D" id="3.90.470.20">
    <property type="entry name" value="4'-phosphopantetheinyl transferase domain"/>
    <property type="match status" value="1"/>
</dbReference>
<evidence type="ECO:0000256" key="2">
    <source>
        <dbReference type="ARBA" id="ARBA00022679"/>
    </source>
</evidence>
<proteinExistence type="inferred from homology"/>
<dbReference type="InterPro" id="IPR055066">
    <property type="entry name" value="AASDHPPT_N"/>
</dbReference>
<dbReference type="InterPro" id="IPR050559">
    <property type="entry name" value="P-Pant_transferase_sf"/>
</dbReference>
<dbReference type="EMBL" id="FNYE01000009">
    <property type="protein sequence ID" value="SEJ31834.1"/>
    <property type="molecule type" value="Genomic_DNA"/>
</dbReference>
<evidence type="ECO:0000259" key="3">
    <source>
        <dbReference type="Pfam" id="PF01648"/>
    </source>
</evidence>
<feature type="domain" description="4'-phosphopantetheinyl transferase N-terminal" evidence="4">
    <location>
        <begin position="49"/>
        <end position="129"/>
    </location>
</feature>
<organism evidence="5 6">
    <name type="scientific">Paraburkholderia diazotrophica</name>
    <dbReference type="NCBI Taxonomy" id="667676"/>
    <lineage>
        <taxon>Bacteria</taxon>
        <taxon>Pseudomonadati</taxon>
        <taxon>Pseudomonadota</taxon>
        <taxon>Betaproteobacteria</taxon>
        <taxon>Burkholderiales</taxon>
        <taxon>Burkholderiaceae</taxon>
        <taxon>Paraburkholderia</taxon>
    </lineage>
</organism>
<name>A0A1H6XW36_9BURK</name>
<protein>
    <submittedName>
        <fullName evidence="5">4'-phosphopantetheinyl transferase</fullName>
    </submittedName>
</protein>
<dbReference type="STRING" id="667676.SAMN05192539_100973"/>
<sequence>MQHDVATARIARNAAALSLPDPSQLVLRDRAVHVWMLDEHVIGQACSSLAYTLSQDERQHARAYRHERDRNNFIGRRSMLRWLIGVYLCCKPESLRFNVSTLGKPVLQRPCDTRLAFNVSHTDGIALLAFALNCRIGIDVERRINCIDCIDFVSVGRGIFSPAEESVLASARTDPAATFLSIWTRKEALLKALGGGLLIEPTSYTTEDALAPGEGHWHASKKGTRISGWTCLDLSVGREVQGALAVSLDDARVALCRCSPSIWANSYSFAGMPS</sequence>
<dbReference type="Proteomes" id="UP000198866">
    <property type="component" value="Unassembled WGS sequence"/>
</dbReference>
<dbReference type="GO" id="GO:0005829">
    <property type="term" value="C:cytosol"/>
    <property type="evidence" value="ECO:0007669"/>
    <property type="project" value="TreeGrafter"/>
</dbReference>
<dbReference type="Pfam" id="PF22624">
    <property type="entry name" value="AASDHPPT_N"/>
    <property type="match status" value="1"/>
</dbReference>
<gene>
    <name evidence="5" type="ORF">SAMN05192539_100973</name>
</gene>
<dbReference type="GO" id="GO:0008897">
    <property type="term" value="F:holo-[acyl-carrier-protein] synthase activity"/>
    <property type="evidence" value="ECO:0007669"/>
    <property type="project" value="InterPro"/>
</dbReference>
<accession>A0A1H6XW36</accession>
<feature type="domain" description="4'-phosphopantetheinyl transferase" evidence="3">
    <location>
        <begin position="135"/>
        <end position="204"/>
    </location>
</feature>